<name>A0ACB9P0U4_9MYRT</name>
<organism evidence="1 2">
    <name type="scientific">Melastoma candidum</name>
    <dbReference type="NCBI Taxonomy" id="119954"/>
    <lineage>
        <taxon>Eukaryota</taxon>
        <taxon>Viridiplantae</taxon>
        <taxon>Streptophyta</taxon>
        <taxon>Embryophyta</taxon>
        <taxon>Tracheophyta</taxon>
        <taxon>Spermatophyta</taxon>
        <taxon>Magnoliopsida</taxon>
        <taxon>eudicotyledons</taxon>
        <taxon>Gunneridae</taxon>
        <taxon>Pentapetalae</taxon>
        <taxon>rosids</taxon>
        <taxon>malvids</taxon>
        <taxon>Myrtales</taxon>
        <taxon>Melastomataceae</taxon>
        <taxon>Melastomatoideae</taxon>
        <taxon>Melastomateae</taxon>
        <taxon>Melastoma</taxon>
    </lineage>
</organism>
<reference evidence="2" key="1">
    <citation type="journal article" date="2023" name="Front. Plant Sci.">
        <title>Chromosomal-level genome assembly of Melastoma candidum provides insights into trichome evolution.</title>
        <authorList>
            <person name="Zhong Y."/>
            <person name="Wu W."/>
            <person name="Sun C."/>
            <person name="Zou P."/>
            <person name="Liu Y."/>
            <person name="Dai S."/>
            <person name="Zhou R."/>
        </authorList>
    </citation>
    <scope>NUCLEOTIDE SEQUENCE [LARGE SCALE GENOMIC DNA]</scope>
</reference>
<accession>A0ACB9P0U4</accession>
<dbReference type="Proteomes" id="UP001057402">
    <property type="component" value="Chromosome 7"/>
</dbReference>
<evidence type="ECO:0000313" key="1">
    <source>
        <dbReference type="EMBL" id="KAI4341991.1"/>
    </source>
</evidence>
<proteinExistence type="predicted"/>
<comment type="caution">
    <text evidence="1">The sequence shown here is derived from an EMBL/GenBank/DDBJ whole genome shotgun (WGS) entry which is preliminary data.</text>
</comment>
<sequence>MLALQPSSFQPPASRPTIAVLRPSLCLRSPKLTYPCRCHCHPSESTDDGNLRVGRTTLGSLTVTAVFLALGFRFASGALVRPPPAAAAFASDLRGSNSALPAETRSGDSGDTSFQGNDNKVEDGGGEEERENVSLEDRKLEEAFEQWKSKSYALTVPLTVVSLRGSVPPSWIKDFLASQGKRVRLQFKLNDSLEDIVSNLSIAFSKGNVKSTSPAAADVVSIGDSWLPYAIKNGLVEPIDGEEEEWFCQLSDKWKTYLRRNSGGVAAADGEIWAAPYRWGCMVIAYKKSKFEKLGLDPIEDWKDLWRPELGGRISMIDCPREVIGIVLKYMGYSYNTISLDNNVSGGTSAIQKNLALLAKQVRLFDSKYYLKALGVDDVWVAVGWSSDIIPAAKRLRNIAVIVPKSGASLWADLWAIPSTSKLKDSHQVGGRVRGASPLCRQWMEFCMQPVRALPFHQGVIPGAIPSALNGPLPKENAVLTKGQPKLETNLISGVPPPEIMSRCEFLEPLSGATTAEYDRLIRTLERPGSGFIEQWHDRLSQLLQTVGMKLHAKGT</sequence>
<protein>
    <submittedName>
        <fullName evidence="1">Uncharacterized protein</fullName>
    </submittedName>
</protein>
<gene>
    <name evidence="1" type="ORF">MLD38_026655</name>
</gene>
<dbReference type="EMBL" id="CM042886">
    <property type="protein sequence ID" value="KAI4341991.1"/>
    <property type="molecule type" value="Genomic_DNA"/>
</dbReference>
<evidence type="ECO:0000313" key="2">
    <source>
        <dbReference type="Proteomes" id="UP001057402"/>
    </source>
</evidence>
<keyword evidence="2" id="KW-1185">Reference proteome</keyword>